<reference evidence="6 7" key="1">
    <citation type="journal article" date="2018" name="IMA Fungus">
        <title>IMA Genome-F 10: Nine draft genome sequences of Claviceps purpurea s.lat., including C. arundinis, C. humidiphila, and C. cf. spartinae, pseudomolecules for the pitch canker pathogen Fusarium circinatum, draft genome of Davidsoniella eucalypti, Grosmannia galeiformis, Quambalaria eucalypti, and Teratosphaeria destructans.</title>
        <authorList>
            <person name="Wingfield B.D."/>
            <person name="Liu M."/>
            <person name="Nguyen H.D."/>
            <person name="Lane F.A."/>
            <person name="Morgan S.W."/>
            <person name="De Vos L."/>
            <person name="Wilken P.M."/>
            <person name="Duong T.A."/>
            <person name="Aylward J."/>
            <person name="Coetzee M.P."/>
            <person name="Dadej K."/>
            <person name="De Beer Z.W."/>
            <person name="Findlay W."/>
            <person name="Havenga M."/>
            <person name="Kolarik M."/>
            <person name="Menzies J.G."/>
            <person name="Naidoo K."/>
            <person name="Pochopski O."/>
            <person name="Shoukouhi P."/>
            <person name="Santana Q.C."/>
            <person name="Seifert K.A."/>
            <person name="Soal N."/>
            <person name="Steenkamp E.T."/>
            <person name="Tatham C.T."/>
            <person name="van der Nest M.A."/>
            <person name="Wingfield M.J."/>
        </authorList>
    </citation>
    <scope>NUCLEOTIDE SEQUENCE [LARGE SCALE GENOMIC DNA]</scope>
    <source>
        <strain evidence="6">CMW44962</strain>
    </source>
</reference>
<feature type="active site" description="Proton acceptor" evidence="4">
    <location>
        <position position="309"/>
    </location>
</feature>
<reference evidence="6 7" key="2">
    <citation type="journal article" date="2021" name="Curr. Genet.">
        <title>Genetic response to nitrogen starvation in the aggressive Eucalyptus foliar pathogen Teratosphaeria destructans.</title>
        <authorList>
            <person name="Havenga M."/>
            <person name="Wingfield B.D."/>
            <person name="Wingfield M.J."/>
            <person name="Dreyer L.L."/>
            <person name="Roets F."/>
            <person name="Aylward J."/>
        </authorList>
    </citation>
    <scope>NUCLEOTIDE SEQUENCE [LARGE SCALE GENOMIC DNA]</scope>
    <source>
        <strain evidence="6">CMW44962</strain>
    </source>
</reference>
<dbReference type="SUPFAM" id="SSF53335">
    <property type="entry name" value="S-adenosyl-L-methionine-dependent methyltransferases"/>
    <property type="match status" value="1"/>
</dbReference>
<keyword evidence="2" id="KW-0808">Transferase</keyword>
<feature type="domain" description="O-methyltransferase C-terminal" evidence="5">
    <location>
        <begin position="234"/>
        <end position="378"/>
    </location>
</feature>
<dbReference type="InterPro" id="IPR029063">
    <property type="entry name" value="SAM-dependent_MTases_sf"/>
</dbReference>
<dbReference type="AlphaFoldDB" id="A0A9W7STN3"/>
<keyword evidence="3" id="KW-0949">S-adenosyl-L-methionine</keyword>
<dbReference type="PROSITE" id="PS51683">
    <property type="entry name" value="SAM_OMT_II"/>
    <property type="match status" value="1"/>
</dbReference>
<protein>
    <submittedName>
        <fullName evidence="6">Sterigmatocystin 8-O-methyltransferase</fullName>
    </submittedName>
</protein>
<dbReference type="PANTHER" id="PTHR43712:SF1">
    <property type="entry name" value="HYPOTHETICAL O-METHYLTRANSFERASE (EUROFUNG)-RELATED"/>
    <property type="match status" value="1"/>
</dbReference>
<dbReference type="GO" id="GO:0008171">
    <property type="term" value="F:O-methyltransferase activity"/>
    <property type="evidence" value="ECO:0007669"/>
    <property type="project" value="InterPro"/>
</dbReference>
<evidence type="ECO:0000313" key="6">
    <source>
        <dbReference type="EMBL" id="KAH9828856.1"/>
    </source>
</evidence>
<accession>A0A9W7STN3</accession>
<dbReference type="Gene3D" id="3.40.50.150">
    <property type="entry name" value="Vaccinia Virus protein VP39"/>
    <property type="match status" value="1"/>
</dbReference>
<proteinExistence type="predicted"/>
<evidence type="ECO:0000259" key="5">
    <source>
        <dbReference type="Pfam" id="PF00891"/>
    </source>
</evidence>
<evidence type="ECO:0000256" key="1">
    <source>
        <dbReference type="ARBA" id="ARBA00022603"/>
    </source>
</evidence>
<evidence type="ECO:0000313" key="7">
    <source>
        <dbReference type="Proteomes" id="UP001138500"/>
    </source>
</evidence>
<dbReference type="EMBL" id="RIBY02001445">
    <property type="protein sequence ID" value="KAH9828856.1"/>
    <property type="molecule type" value="Genomic_DNA"/>
</dbReference>
<organism evidence="6 7">
    <name type="scientific">Teratosphaeria destructans</name>
    <dbReference type="NCBI Taxonomy" id="418781"/>
    <lineage>
        <taxon>Eukaryota</taxon>
        <taxon>Fungi</taxon>
        <taxon>Dikarya</taxon>
        <taxon>Ascomycota</taxon>
        <taxon>Pezizomycotina</taxon>
        <taxon>Dothideomycetes</taxon>
        <taxon>Dothideomycetidae</taxon>
        <taxon>Mycosphaerellales</taxon>
        <taxon>Teratosphaeriaceae</taxon>
        <taxon>Teratosphaeria</taxon>
    </lineage>
</organism>
<dbReference type="Proteomes" id="UP001138500">
    <property type="component" value="Unassembled WGS sequence"/>
</dbReference>
<name>A0A9W7STN3_9PEZI</name>
<evidence type="ECO:0000256" key="3">
    <source>
        <dbReference type="ARBA" id="ARBA00022691"/>
    </source>
</evidence>
<evidence type="ECO:0000256" key="2">
    <source>
        <dbReference type="ARBA" id="ARBA00022679"/>
    </source>
</evidence>
<comment type="caution">
    <text evidence="6">The sequence shown here is derived from an EMBL/GenBank/DDBJ whole genome shotgun (WGS) entry which is preliminary data.</text>
</comment>
<dbReference type="GO" id="GO:0032259">
    <property type="term" value="P:methylation"/>
    <property type="evidence" value="ECO:0007669"/>
    <property type="project" value="UniProtKB-KW"/>
</dbReference>
<dbReference type="OrthoDB" id="2410195at2759"/>
<gene>
    <name evidence="6" type="ORF">Tdes44962_MAKER02284</name>
</gene>
<keyword evidence="7" id="KW-1185">Reference proteome</keyword>
<dbReference type="Pfam" id="PF00891">
    <property type="entry name" value="Methyltransf_2"/>
    <property type="match status" value="1"/>
</dbReference>
<dbReference type="InterPro" id="IPR016461">
    <property type="entry name" value="COMT-like"/>
</dbReference>
<dbReference type="InterPro" id="IPR001077">
    <property type="entry name" value="COMT_C"/>
</dbReference>
<sequence>MNQEQTGGRPGGRSFPDLMTSMAQNVTSMQSPSDFIILLEYSTTIHTPIRILLEAGILHQLARHPEPLSVTQLAAGIESVGKATTTDEAAAREEFLTRMLRPAAALHLVDQVDVMLWQGNELTRTLTEPGFDAGLKLMYDSIMGPASVNSKLVAWAKEHNYCAPTDSLDGPYQQAHDIAGTFTLDHWIQSNHGLASTQLSAMMKRIQRARLHWTTWFDEAHLFRTLPPDPTEPFLVDVGGALGHDLQALAAAHPTRDLRFVLQDLPPVIAAARREGSLVDPRIHLMAHDFFAPQPLRHAKIYYLHKIMHDWADAPAIRILAHLRDAMAADSRIFINDLIVPEVGAPLFVAESDVAMLALCSARERSEAMWRRLVEAVGGLVVVGVWQAPGLRGEGIVEVMRGV</sequence>
<keyword evidence="1" id="KW-0489">Methyltransferase</keyword>
<dbReference type="PANTHER" id="PTHR43712">
    <property type="entry name" value="PUTATIVE (AFU_ORTHOLOGUE AFUA_4G14580)-RELATED"/>
    <property type="match status" value="1"/>
</dbReference>
<evidence type="ECO:0000256" key="4">
    <source>
        <dbReference type="PIRSR" id="PIRSR005739-1"/>
    </source>
</evidence>